<dbReference type="SMART" id="SM00862">
    <property type="entry name" value="Trans_reg_C"/>
    <property type="match status" value="1"/>
</dbReference>
<proteinExistence type="predicted"/>
<organism evidence="6 7">
    <name type="scientific">Amycolatopsis samaneae</name>
    <dbReference type="NCBI Taxonomy" id="664691"/>
    <lineage>
        <taxon>Bacteria</taxon>
        <taxon>Bacillati</taxon>
        <taxon>Actinomycetota</taxon>
        <taxon>Actinomycetes</taxon>
        <taxon>Pseudonocardiales</taxon>
        <taxon>Pseudonocardiaceae</taxon>
        <taxon>Amycolatopsis</taxon>
    </lineage>
</organism>
<dbReference type="Gene3D" id="3.40.50.2300">
    <property type="match status" value="1"/>
</dbReference>
<feature type="modified residue" description="4-aspartylphosphate" evidence="2">
    <location>
        <position position="54"/>
    </location>
</feature>
<gene>
    <name evidence="6" type="ORF">ACFSYJ_37775</name>
</gene>
<dbReference type="InterPro" id="IPR011006">
    <property type="entry name" value="CheY-like_superfamily"/>
</dbReference>
<dbReference type="SMART" id="SM00448">
    <property type="entry name" value="REC"/>
    <property type="match status" value="1"/>
</dbReference>
<dbReference type="RefSeq" id="WP_345385449.1">
    <property type="nucleotide sequence ID" value="NZ_BAABHG010000001.1"/>
</dbReference>
<feature type="domain" description="OmpR/PhoB-type" evidence="5">
    <location>
        <begin position="128"/>
        <end position="225"/>
    </location>
</feature>
<reference evidence="7" key="1">
    <citation type="journal article" date="2019" name="Int. J. Syst. Evol. Microbiol.">
        <title>The Global Catalogue of Microorganisms (GCM) 10K type strain sequencing project: providing services to taxonomists for standard genome sequencing and annotation.</title>
        <authorList>
            <consortium name="The Broad Institute Genomics Platform"/>
            <consortium name="The Broad Institute Genome Sequencing Center for Infectious Disease"/>
            <person name="Wu L."/>
            <person name="Ma J."/>
        </authorList>
    </citation>
    <scope>NUCLEOTIDE SEQUENCE [LARGE SCALE GENOMIC DNA]</scope>
    <source>
        <strain evidence="7">CGMCC 4.7643</strain>
    </source>
</reference>
<dbReference type="PANTHER" id="PTHR48111:SF28">
    <property type="entry name" value="TRANSCRIPTIONAL REGULATORY PROTEIN TCRX-RELATED"/>
    <property type="match status" value="1"/>
</dbReference>
<dbReference type="CDD" id="cd00383">
    <property type="entry name" value="trans_reg_C"/>
    <property type="match status" value="1"/>
</dbReference>
<dbReference type="PROSITE" id="PS50110">
    <property type="entry name" value="RESPONSE_REGULATORY"/>
    <property type="match status" value="1"/>
</dbReference>
<accession>A0ABW5GUA6</accession>
<evidence type="ECO:0000259" key="5">
    <source>
        <dbReference type="PROSITE" id="PS51755"/>
    </source>
</evidence>
<evidence type="ECO:0000256" key="2">
    <source>
        <dbReference type="PROSITE-ProRule" id="PRU00169"/>
    </source>
</evidence>
<dbReference type="Proteomes" id="UP001597419">
    <property type="component" value="Unassembled WGS sequence"/>
</dbReference>
<protein>
    <submittedName>
        <fullName evidence="6">Response regulator transcription factor</fullName>
    </submittedName>
</protein>
<evidence type="ECO:0000256" key="1">
    <source>
        <dbReference type="ARBA" id="ARBA00023125"/>
    </source>
</evidence>
<dbReference type="Pfam" id="PF00486">
    <property type="entry name" value="Trans_reg_C"/>
    <property type="match status" value="1"/>
</dbReference>
<comment type="caution">
    <text evidence="6">The sequence shown here is derived from an EMBL/GenBank/DDBJ whole genome shotgun (WGS) entry which is preliminary data.</text>
</comment>
<dbReference type="Gene3D" id="1.10.10.10">
    <property type="entry name" value="Winged helix-like DNA-binding domain superfamily/Winged helix DNA-binding domain"/>
    <property type="match status" value="1"/>
</dbReference>
<evidence type="ECO:0000256" key="3">
    <source>
        <dbReference type="PROSITE-ProRule" id="PRU01091"/>
    </source>
</evidence>
<dbReference type="InterPro" id="IPR039420">
    <property type="entry name" value="WalR-like"/>
</dbReference>
<dbReference type="PROSITE" id="PS51755">
    <property type="entry name" value="OMPR_PHOB"/>
    <property type="match status" value="1"/>
</dbReference>
<feature type="domain" description="Response regulatory" evidence="4">
    <location>
        <begin position="5"/>
        <end position="119"/>
    </location>
</feature>
<dbReference type="InterPro" id="IPR001867">
    <property type="entry name" value="OmpR/PhoB-type_DNA-bd"/>
</dbReference>
<keyword evidence="7" id="KW-1185">Reference proteome</keyword>
<sequence>MPETRILVVDDDDFLADAVSTALRYEGFGTTIAGSRAAAIEAVPRYRPDLVVLDILLPDGSGLDLCRALRRSACAVPVVFLTARDETEERIAGLTAGGDDYLTKPFSLGELIARIRAVLRRSGVAGGPAPLVVGDLEIDEAGHRVLVGGRPVELTPTEFRLLRYLAVNAGTVLTKGQILDHVWRYDFGGNDGAVQTYISYLRRKVDTGRPRLIHTVQRVGYVLRPPESAP</sequence>
<evidence type="ECO:0000313" key="6">
    <source>
        <dbReference type="EMBL" id="MFD2464416.1"/>
    </source>
</evidence>
<dbReference type="EMBL" id="JBHUKU010000026">
    <property type="protein sequence ID" value="MFD2464416.1"/>
    <property type="molecule type" value="Genomic_DNA"/>
</dbReference>
<feature type="DNA-binding region" description="OmpR/PhoB-type" evidence="3">
    <location>
        <begin position="128"/>
        <end position="225"/>
    </location>
</feature>
<evidence type="ECO:0000259" key="4">
    <source>
        <dbReference type="PROSITE" id="PS50110"/>
    </source>
</evidence>
<evidence type="ECO:0000313" key="7">
    <source>
        <dbReference type="Proteomes" id="UP001597419"/>
    </source>
</evidence>
<keyword evidence="1 3" id="KW-0238">DNA-binding</keyword>
<dbReference type="InterPro" id="IPR036388">
    <property type="entry name" value="WH-like_DNA-bd_sf"/>
</dbReference>
<dbReference type="PANTHER" id="PTHR48111">
    <property type="entry name" value="REGULATOR OF RPOS"/>
    <property type="match status" value="1"/>
</dbReference>
<dbReference type="Gene3D" id="6.10.250.690">
    <property type="match status" value="1"/>
</dbReference>
<dbReference type="Pfam" id="PF00072">
    <property type="entry name" value="Response_reg"/>
    <property type="match status" value="1"/>
</dbReference>
<keyword evidence="2" id="KW-0597">Phosphoprotein</keyword>
<dbReference type="SUPFAM" id="SSF52172">
    <property type="entry name" value="CheY-like"/>
    <property type="match status" value="1"/>
</dbReference>
<name>A0ABW5GUA6_9PSEU</name>
<dbReference type="InterPro" id="IPR001789">
    <property type="entry name" value="Sig_transdc_resp-reg_receiver"/>
</dbReference>